<organism evidence="8 9">
    <name type="scientific">Kineosporia babensis</name>
    <dbReference type="NCBI Taxonomy" id="499548"/>
    <lineage>
        <taxon>Bacteria</taxon>
        <taxon>Bacillati</taxon>
        <taxon>Actinomycetota</taxon>
        <taxon>Actinomycetes</taxon>
        <taxon>Kineosporiales</taxon>
        <taxon>Kineosporiaceae</taxon>
        <taxon>Kineosporia</taxon>
    </lineage>
</organism>
<dbReference type="Proteomes" id="UP001138997">
    <property type="component" value="Unassembled WGS sequence"/>
</dbReference>
<dbReference type="Pfam" id="PF00072">
    <property type="entry name" value="Response_reg"/>
    <property type="match status" value="1"/>
</dbReference>
<dbReference type="Gene3D" id="3.40.50.2300">
    <property type="match status" value="1"/>
</dbReference>
<evidence type="ECO:0000313" key="8">
    <source>
        <dbReference type="EMBL" id="MCD5313830.1"/>
    </source>
</evidence>
<keyword evidence="3" id="KW-0238">DNA-binding</keyword>
<dbReference type="InterPro" id="IPR001789">
    <property type="entry name" value="Sig_transdc_resp-reg_receiver"/>
</dbReference>
<evidence type="ECO:0000313" key="9">
    <source>
        <dbReference type="Proteomes" id="UP001138997"/>
    </source>
</evidence>
<dbReference type="InterPro" id="IPR058245">
    <property type="entry name" value="NreC/VraR/RcsB-like_REC"/>
</dbReference>
<dbReference type="SMART" id="SM00448">
    <property type="entry name" value="REC"/>
    <property type="match status" value="1"/>
</dbReference>
<name>A0A9X1NH55_9ACTN</name>
<reference evidence="8" key="1">
    <citation type="submission" date="2021-11" db="EMBL/GenBank/DDBJ databases">
        <title>Streptomyces corallinus and Kineosporia corallina sp. nov., two new coral-derived marine actinobacteria.</title>
        <authorList>
            <person name="Buangrab K."/>
            <person name="Sutthacheep M."/>
            <person name="Yeemin T."/>
            <person name="Harunari E."/>
            <person name="Igarashi Y."/>
            <person name="Sripreechasak P."/>
            <person name="Kanchanasin P."/>
            <person name="Tanasupawat S."/>
            <person name="Phongsopitanun W."/>
        </authorList>
    </citation>
    <scope>NUCLEOTIDE SEQUENCE</scope>
    <source>
        <strain evidence="8">JCM 31032</strain>
    </source>
</reference>
<feature type="domain" description="Response regulatory" evidence="7">
    <location>
        <begin position="5"/>
        <end position="122"/>
    </location>
</feature>
<dbReference type="PRINTS" id="PR00038">
    <property type="entry name" value="HTHLUXR"/>
</dbReference>
<evidence type="ECO:0000259" key="6">
    <source>
        <dbReference type="PROSITE" id="PS50043"/>
    </source>
</evidence>
<dbReference type="EMBL" id="JAJOMB010000013">
    <property type="protein sequence ID" value="MCD5313830.1"/>
    <property type="molecule type" value="Genomic_DNA"/>
</dbReference>
<dbReference type="PANTHER" id="PTHR43214">
    <property type="entry name" value="TWO-COMPONENT RESPONSE REGULATOR"/>
    <property type="match status" value="1"/>
</dbReference>
<feature type="domain" description="HTH luxR-type" evidence="6">
    <location>
        <begin position="151"/>
        <end position="216"/>
    </location>
</feature>
<dbReference type="PROSITE" id="PS50043">
    <property type="entry name" value="HTH_LUXR_2"/>
    <property type="match status" value="1"/>
</dbReference>
<dbReference type="RefSeq" id="WP_231445523.1">
    <property type="nucleotide sequence ID" value="NZ_JAJOMB010000013.1"/>
</dbReference>
<evidence type="ECO:0000256" key="3">
    <source>
        <dbReference type="ARBA" id="ARBA00023125"/>
    </source>
</evidence>
<sequence length="235" mass="25519">MTDVSVLVVDDEALIRAGFRVLLDAAPGYTCVGEAGDGATAVRQCRALRPDVVLMDIRMPIMDGLEATQHIASDESLESRVLIVTTFGEDPHVFAALRGGASGFVLKDTPPEDLLTAITVTASGESLLSPRLTTRLVRAFVRTEPRKRPVQRPELALLTEREREILLRVASGRSNTEIADDLMVSLNTVKTHVSRLLTKLRARDRVQLVVLAYESSLVTPGTWGEAQAGRARPPG</sequence>
<dbReference type="GO" id="GO:0003677">
    <property type="term" value="F:DNA binding"/>
    <property type="evidence" value="ECO:0007669"/>
    <property type="project" value="UniProtKB-KW"/>
</dbReference>
<dbReference type="InterPro" id="IPR000792">
    <property type="entry name" value="Tscrpt_reg_LuxR_C"/>
</dbReference>
<keyword evidence="4" id="KW-0804">Transcription</keyword>
<dbReference type="PROSITE" id="PS50110">
    <property type="entry name" value="RESPONSE_REGULATORY"/>
    <property type="match status" value="1"/>
</dbReference>
<dbReference type="InterPro" id="IPR016032">
    <property type="entry name" value="Sig_transdc_resp-reg_C-effctor"/>
</dbReference>
<dbReference type="InterPro" id="IPR011006">
    <property type="entry name" value="CheY-like_superfamily"/>
</dbReference>
<dbReference type="SUPFAM" id="SSF46894">
    <property type="entry name" value="C-terminal effector domain of the bipartite response regulators"/>
    <property type="match status" value="1"/>
</dbReference>
<feature type="modified residue" description="4-aspartylphosphate" evidence="5">
    <location>
        <position position="56"/>
    </location>
</feature>
<evidence type="ECO:0000256" key="4">
    <source>
        <dbReference type="ARBA" id="ARBA00023163"/>
    </source>
</evidence>
<dbReference type="PANTHER" id="PTHR43214:SF24">
    <property type="entry name" value="TRANSCRIPTIONAL REGULATORY PROTEIN NARL-RELATED"/>
    <property type="match status" value="1"/>
</dbReference>
<keyword evidence="2" id="KW-0805">Transcription regulation</keyword>
<gene>
    <name evidence="8" type="ORF">LR394_23255</name>
</gene>
<accession>A0A9X1NH55</accession>
<protein>
    <submittedName>
        <fullName evidence="8">Response regulator transcription factor</fullName>
    </submittedName>
</protein>
<dbReference type="CDD" id="cd17535">
    <property type="entry name" value="REC_NarL-like"/>
    <property type="match status" value="1"/>
</dbReference>
<evidence type="ECO:0000256" key="1">
    <source>
        <dbReference type="ARBA" id="ARBA00022553"/>
    </source>
</evidence>
<dbReference type="PROSITE" id="PS00622">
    <property type="entry name" value="HTH_LUXR_1"/>
    <property type="match status" value="1"/>
</dbReference>
<dbReference type="SUPFAM" id="SSF52172">
    <property type="entry name" value="CheY-like"/>
    <property type="match status" value="1"/>
</dbReference>
<dbReference type="SMART" id="SM00421">
    <property type="entry name" value="HTH_LUXR"/>
    <property type="match status" value="1"/>
</dbReference>
<dbReference type="AlphaFoldDB" id="A0A9X1NH55"/>
<dbReference type="InterPro" id="IPR039420">
    <property type="entry name" value="WalR-like"/>
</dbReference>
<dbReference type="Pfam" id="PF00196">
    <property type="entry name" value="GerE"/>
    <property type="match status" value="1"/>
</dbReference>
<evidence type="ECO:0000256" key="5">
    <source>
        <dbReference type="PROSITE-ProRule" id="PRU00169"/>
    </source>
</evidence>
<proteinExistence type="predicted"/>
<dbReference type="GO" id="GO:0006355">
    <property type="term" value="P:regulation of DNA-templated transcription"/>
    <property type="evidence" value="ECO:0007669"/>
    <property type="project" value="InterPro"/>
</dbReference>
<evidence type="ECO:0000256" key="2">
    <source>
        <dbReference type="ARBA" id="ARBA00023015"/>
    </source>
</evidence>
<comment type="caution">
    <text evidence="8">The sequence shown here is derived from an EMBL/GenBank/DDBJ whole genome shotgun (WGS) entry which is preliminary data.</text>
</comment>
<keyword evidence="1 5" id="KW-0597">Phosphoprotein</keyword>
<dbReference type="GO" id="GO:0000160">
    <property type="term" value="P:phosphorelay signal transduction system"/>
    <property type="evidence" value="ECO:0007669"/>
    <property type="project" value="InterPro"/>
</dbReference>
<dbReference type="CDD" id="cd06170">
    <property type="entry name" value="LuxR_C_like"/>
    <property type="match status" value="1"/>
</dbReference>
<evidence type="ECO:0000259" key="7">
    <source>
        <dbReference type="PROSITE" id="PS50110"/>
    </source>
</evidence>
<keyword evidence="9" id="KW-1185">Reference proteome</keyword>